<comment type="caution">
    <text evidence="8">The sequence shown here is derived from an EMBL/GenBank/DDBJ whole genome shotgun (WGS) entry which is preliminary data.</text>
</comment>
<dbReference type="EMBL" id="JABBYB010000010">
    <property type="protein sequence ID" value="NMP04254.1"/>
    <property type="molecule type" value="Genomic_DNA"/>
</dbReference>
<dbReference type="PANTHER" id="PTHR30250">
    <property type="entry name" value="PST FAMILY PREDICTED COLANIC ACID TRANSPORTER"/>
    <property type="match status" value="1"/>
</dbReference>
<evidence type="ECO:0000256" key="6">
    <source>
        <dbReference type="ARBA" id="ARBA00023136"/>
    </source>
</evidence>
<feature type="transmembrane region" description="Helical" evidence="7">
    <location>
        <begin position="327"/>
        <end position="344"/>
    </location>
</feature>
<evidence type="ECO:0000256" key="3">
    <source>
        <dbReference type="ARBA" id="ARBA00022475"/>
    </source>
</evidence>
<evidence type="ECO:0000256" key="5">
    <source>
        <dbReference type="ARBA" id="ARBA00022989"/>
    </source>
</evidence>
<dbReference type="GO" id="GO:0005886">
    <property type="term" value="C:plasma membrane"/>
    <property type="evidence" value="ECO:0007669"/>
    <property type="project" value="UniProtKB-SubCell"/>
</dbReference>
<feature type="transmembrane region" description="Helical" evidence="7">
    <location>
        <begin position="111"/>
        <end position="132"/>
    </location>
</feature>
<feature type="transmembrane region" description="Helical" evidence="7">
    <location>
        <begin position="144"/>
        <end position="160"/>
    </location>
</feature>
<dbReference type="AlphaFoldDB" id="A0AAP6Y6B1"/>
<comment type="similarity">
    <text evidence="2">Belongs to the polysaccharide synthase family.</text>
</comment>
<proteinExistence type="inferred from homology"/>
<keyword evidence="5 7" id="KW-1133">Transmembrane helix</keyword>
<evidence type="ECO:0000256" key="1">
    <source>
        <dbReference type="ARBA" id="ARBA00004651"/>
    </source>
</evidence>
<feature type="transmembrane region" description="Helical" evidence="7">
    <location>
        <begin position="82"/>
        <end position="105"/>
    </location>
</feature>
<dbReference type="PANTHER" id="PTHR30250:SF10">
    <property type="entry name" value="LIPOPOLYSACCHARIDE BIOSYNTHESIS PROTEIN WZXC"/>
    <property type="match status" value="1"/>
</dbReference>
<feature type="transmembrane region" description="Helical" evidence="7">
    <location>
        <begin position="166"/>
        <end position="187"/>
    </location>
</feature>
<dbReference type="RefSeq" id="WP_169044976.1">
    <property type="nucleotide sequence ID" value="NZ_JABBYB010000010.1"/>
</dbReference>
<comment type="subcellular location">
    <subcellularLocation>
        <location evidence="1">Cell membrane</location>
        <topology evidence="1">Multi-pass membrane protein</topology>
    </subcellularLocation>
</comment>
<feature type="transmembrane region" description="Helical" evidence="7">
    <location>
        <begin position="42"/>
        <end position="61"/>
    </location>
</feature>
<evidence type="ECO:0000256" key="7">
    <source>
        <dbReference type="SAM" id="Phobius"/>
    </source>
</evidence>
<keyword evidence="6 7" id="KW-0472">Membrane</keyword>
<keyword evidence="4 7" id="KW-0812">Transmembrane</keyword>
<dbReference type="InterPro" id="IPR050833">
    <property type="entry name" value="Poly_Biosynth_Transport"/>
</dbReference>
<keyword evidence="3" id="KW-1003">Cell membrane</keyword>
<sequence length="405" mass="45293">MLTIKNAYYRKIAVLFSGTGLAQLINLVGLPFLTRLYSPEHFAWFSFYSACVAILTLVATLKFENHILLSKSQSGVTHSVSLVKIISLFVSSFVALSALVLSFFIKLNLELVLFISLGSGFAAWNLANYYLLNRLGEYSVMARSRVLGAVVFLISAISLTDFIYGLLWASLAGVLSSVVFTSINGGARRVNINKSLRLLKSETSYYRIVLPSSFLDVLSSQIPLIFSKGNFSLDKVGNYGLYNKCVSLPSAILGKAVADVFKKEAFKLLNENQSAKAIYLDTAKKMLYIGLLPYILLQFYGGYLFMFAFGAEWYFAGEIAQIMAIRFYMGFVISPMSTIIYFGNYKKLDFIIQFLMALSIGACLIVSYLFNDFLLMIKGLTISYVVKYILQFWVGYRIACSKVVY</sequence>
<reference evidence="8 9" key="1">
    <citation type="submission" date="2020-04" db="EMBL/GenBank/DDBJ databases">
        <title>Genome sequencing and assembly of Pseudoalteromonas arctica.</title>
        <authorList>
            <person name="Cook G.M."/>
        </authorList>
    </citation>
    <scope>NUCLEOTIDE SEQUENCE [LARGE SCALE GENOMIC DNA]</scope>
    <source>
        <strain evidence="8 9">NEC-BIFX-2020_001</strain>
    </source>
</reference>
<dbReference type="Proteomes" id="UP000549590">
    <property type="component" value="Unassembled WGS sequence"/>
</dbReference>
<name>A0AAP6Y6B1_9GAMM</name>
<evidence type="ECO:0000256" key="2">
    <source>
        <dbReference type="ARBA" id="ARBA00007430"/>
    </source>
</evidence>
<feature type="transmembrane region" description="Helical" evidence="7">
    <location>
        <begin position="12"/>
        <end position="30"/>
    </location>
</feature>
<feature type="transmembrane region" description="Helical" evidence="7">
    <location>
        <begin position="291"/>
        <end position="315"/>
    </location>
</feature>
<gene>
    <name evidence="8" type="ORF">HHE94_16230</name>
</gene>
<evidence type="ECO:0000313" key="9">
    <source>
        <dbReference type="Proteomes" id="UP000549590"/>
    </source>
</evidence>
<evidence type="ECO:0000313" key="8">
    <source>
        <dbReference type="EMBL" id="NMP04254.1"/>
    </source>
</evidence>
<protein>
    <submittedName>
        <fullName evidence="8">Oligosaccharide flippase family protein</fullName>
    </submittedName>
</protein>
<evidence type="ECO:0000256" key="4">
    <source>
        <dbReference type="ARBA" id="ARBA00022692"/>
    </source>
</evidence>
<organism evidence="8 9">
    <name type="scientific">Pseudoalteromonas arctica</name>
    <dbReference type="NCBI Taxonomy" id="394751"/>
    <lineage>
        <taxon>Bacteria</taxon>
        <taxon>Pseudomonadati</taxon>
        <taxon>Pseudomonadota</taxon>
        <taxon>Gammaproteobacteria</taxon>
        <taxon>Alteromonadales</taxon>
        <taxon>Pseudoalteromonadaceae</taxon>
        <taxon>Pseudoalteromonas</taxon>
    </lineage>
</organism>
<feature type="transmembrane region" description="Helical" evidence="7">
    <location>
        <begin position="350"/>
        <end position="370"/>
    </location>
</feature>
<accession>A0AAP6Y6B1</accession>